<name>A0A942Z5N3_9BACI</name>
<dbReference type="Proteomes" id="UP000676456">
    <property type="component" value="Unassembled WGS sequence"/>
</dbReference>
<dbReference type="Pfam" id="PF00480">
    <property type="entry name" value="ROK"/>
    <property type="match status" value="1"/>
</dbReference>
<keyword evidence="5" id="KW-1185">Reference proteome</keyword>
<dbReference type="InterPro" id="IPR000600">
    <property type="entry name" value="ROK"/>
</dbReference>
<comment type="similarity">
    <text evidence="2">Belongs to the ROK (NagC/XylR) family.</text>
</comment>
<sequence>MITGDAAYIKKLNRGLILSKIIENDGISRADLSKITGLNKATISVQVADLLEEELLVEGQQEHKNLGRRPIILSLNRKAGYALGIDLDKGQVIFNLTDLLGYPVHTETVQLETTNYEEILDLLSTYIRDFKSRCQESAYGIIGVVVGVHGIVSSEEIIHFVPQLQWRNQNLKADLEKKIAVKVFVENNANLTAFAERVYKHNQSDHLLSITMQSGIGLGMMTNGNILKGFHGYAGEIGHMIVVPDGEPCPCGNQGCWERYAAESSFFRELAEKYGRHNADFHDIQAWLDAKDPVMHELIDCFIKYISIGLNNVINLYNPEVIVLNSELLRLYPDAVKKIKARLTSTISHYDELLVSDFGKQACVMGACVYGIKNFLEISDLNLQVTDEKLAAAGEYF</sequence>
<keyword evidence="3" id="KW-0119">Carbohydrate metabolism</keyword>
<evidence type="ECO:0000256" key="3">
    <source>
        <dbReference type="ARBA" id="ARBA00022629"/>
    </source>
</evidence>
<dbReference type="InterPro" id="IPR036388">
    <property type="entry name" value="WH-like_DNA-bd_sf"/>
</dbReference>
<dbReference type="RefSeq" id="WP_213098588.1">
    <property type="nucleotide sequence ID" value="NZ_JAGYPN010000002.1"/>
</dbReference>
<comment type="function">
    <text evidence="1">Transcriptional repressor of xylose-utilizing enzymes.</text>
</comment>
<accession>A0A942Z5N3</accession>
<evidence type="ECO:0000256" key="1">
    <source>
        <dbReference type="ARBA" id="ARBA00002486"/>
    </source>
</evidence>
<dbReference type="SUPFAM" id="SSF53067">
    <property type="entry name" value="Actin-like ATPase domain"/>
    <property type="match status" value="1"/>
</dbReference>
<evidence type="ECO:0000256" key="2">
    <source>
        <dbReference type="ARBA" id="ARBA00006479"/>
    </source>
</evidence>
<dbReference type="PANTHER" id="PTHR18964:SF149">
    <property type="entry name" value="BIFUNCTIONAL UDP-N-ACETYLGLUCOSAMINE 2-EPIMERASE_N-ACETYLMANNOSAMINE KINASE"/>
    <property type="match status" value="1"/>
</dbReference>
<dbReference type="PROSITE" id="PS01125">
    <property type="entry name" value="ROK"/>
    <property type="match status" value="1"/>
</dbReference>
<dbReference type="InterPro" id="IPR049874">
    <property type="entry name" value="ROK_cs"/>
</dbReference>
<evidence type="ECO:0000313" key="5">
    <source>
        <dbReference type="Proteomes" id="UP000676456"/>
    </source>
</evidence>
<organism evidence="4 5">
    <name type="scientific">Lederbergia citrea</name>
    <dbReference type="NCBI Taxonomy" id="2833581"/>
    <lineage>
        <taxon>Bacteria</taxon>
        <taxon>Bacillati</taxon>
        <taxon>Bacillota</taxon>
        <taxon>Bacilli</taxon>
        <taxon>Bacillales</taxon>
        <taxon>Bacillaceae</taxon>
        <taxon>Lederbergia</taxon>
    </lineage>
</organism>
<protein>
    <submittedName>
        <fullName evidence="4">ROK family protein</fullName>
    </submittedName>
</protein>
<dbReference type="EMBL" id="JAGYPN010000002">
    <property type="protein sequence ID" value="MBS4223590.1"/>
    <property type="molecule type" value="Genomic_DNA"/>
</dbReference>
<dbReference type="SUPFAM" id="SSF46785">
    <property type="entry name" value="Winged helix' DNA-binding domain"/>
    <property type="match status" value="1"/>
</dbReference>
<comment type="caution">
    <text evidence="4">The sequence shown here is derived from an EMBL/GenBank/DDBJ whole genome shotgun (WGS) entry which is preliminary data.</text>
</comment>
<proteinExistence type="inferred from homology"/>
<keyword evidence="3" id="KW-0859">Xylose metabolism</keyword>
<dbReference type="AlphaFoldDB" id="A0A942Z5N3"/>
<dbReference type="Gene3D" id="3.30.420.40">
    <property type="match status" value="2"/>
</dbReference>
<dbReference type="InterPro" id="IPR043129">
    <property type="entry name" value="ATPase_NBD"/>
</dbReference>
<dbReference type="PANTHER" id="PTHR18964">
    <property type="entry name" value="ROK (REPRESSOR, ORF, KINASE) FAMILY"/>
    <property type="match status" value="1"/>
</dbReference>
<gene>
    <name evidence="4" type="ORF">KHA91_12610</name>
</gene>
<dbReference type="InterPro" id="IPR036390">
    <property type="entry name" value="WH_DNA-bd_sf"/>
</dbReference>
<reference evidence="4 5" key="1">
    <citation type="submission" date="2021-05" db="EMBL/GenBank/DDBJ databases">
        <title>Novel Bacillus species.</title>
        <authorList>
            <person name="Liu G."/>
        </authorList>
    </citation>
    <scope>NUCLEOTIDE SEQUENCE [LARGE SCALE GENOMIC DNA]</scope>
    <source>
        <strain evidence="4 5">FJAT-49682</strain>
    </source>
</reference>
<dbReference type="GO" id="GO:0042732">
    <property type="term" value="P:D-xylose metabolic process"/>
    <property type="evidence" value="ECO:0007669"/>
    <property type="project" value="UniProtKB-KW"/>
</dbReference>
<dbReference type="Gene3D" id="1.10.10.10">
    <property type="entry name" value="Winged helix-like DNA-binding domain superfamily/Winged helix DNA-binding domain"/>
    <property type="match status" value="1"/>
</dbReference>
<evidence type="ECO:0000313" key="4">
    <source>
        <dbReference type="EMBL" id="MBS4223590.1"/>
    </source>
</evidence>
<dbReference type="CDD" id="cd24077">
    <property type="entry name" value="ASKHA_ATPase_ROK_SaXylR-like"/>
    <property type="match status" value="1"/>
</dbReference>